<reference evidence="8 9" key="1">
    <citation type="submission" date="2018-01" db="EMBL/GenBank/DDBJ databases">
        <title>Draft genome of the type strain Pseudomonas oceani DSM 100277 isolated from the deep water in Okinawa trough, northwestern Pacific Ocean.</title>
        <authorList>
            <person name="Gomila M."/>
            <person name="Mulet M."/>
            <person name="Garcia-Valdes E."/>
            <person name="Lalucat J."/>
        </authorList>
    </citation>
    <scope>NUCLEOTIDE SEQUENCE [LARGE SCALE GENOMIC DNA]</scope>
    <source>
        <strain evidence="8 9">DSM 100277</strain>
    </source>
</reference>
<dbReference type="EC" id="1.6.5.-" evidence="6"/>
<keyword evidence="9" id="KW-1185">Reference proteome</keyword>
<feature type="binding site" evidence="6">
    <location>
        <position position="10"/>
    </location>
    <ligand>
        <name>FMN</name>
        <dbReference type="ChEBI" id="CHEBI:58210"/>
    </ligand>
</feature>
<dbReference type="AlphaFoldDB" id="A0A2P4EW68"/>
<comment type="function">
    <text evidence="6">Also exhibits azoreductase activity. Catalyzes the reductive cleavage of the azo bond in aromatic azo compounds to the corresponding amines.</text>
</comment>
<name>A0A2P4EW68_9GAMM</name>
<comment type="function">
    <text evidence="6">Quinone reductase that provides resistance to thiol-specific stress caused by electrophilic quinones.</text>
</comment>
<dbReference type="RefSeq" id="WP_104737799.1">
    <property type="nucleotide sequence ID" value="NZ_BMHR01000001.1"/>
</dbReference>
<dbReference type="GO" id="GO:0016655">
    <property type="term" value="F:oxidoreductase activity, acting on NAD(P)H, quinone or similar compound as acceptor"/>
    <property type="evidence" value="ECO:0007669"/>
    <property type="project" value="InterPro"/>
</dbReference>
<comment type="catalytic activity">
    <reaction evidence="6">
        <text>2 a quinone + NADH + H(+) = 2 a 1,4-benzosemiquinone + NAD(+)</text>
        <dbReference type="Rhea" id="RHEA:65952"/>
        <dbReference type="ChEBI" id="CHEBI:15378"/>
        <dbReference type="ChEBI" id="CHEBI:57540"/>
        <dbReference type="ChEBI" id="CHEBI:57945"/>
        <dbReference type="ChEBI" id="CHEBI:132124"/>
        <dbReference type="ChEBI" id="CHEBI:134225"/>
    </reaction>
</comment>
<dbReference type="InterPro" id="IPR050104">
    <property type="entry name" value="FMN-dep_NADH:Q_OxRdtase_AzoR1"/>
</dbReference>
<dbReference type="PANTHER" id="PTHR43741">
    <property type="entry name" value="FMN-DEPENDENT NADH-AZOREDUCTASE 1"/>
    <property type="match status" value="1"/>
</dbReference>
<keyword evidence="2 6" id="KW-0288">FMN</keyword>
<evidence type="ECO:0000256" key="5">
    <source>
        <dbReference type="ARBA" id="ARBA00048542"/>
    </source>
</evidence>
<evidence type="ECO:0000256" key="2">
    <source>
        <dbReference type="ARBA" id="ARBA00022643"/>
    </source>
</evidence>
<evidence type="ECO:0000256" key="3">
    <source>
        <dbReference type="ARBA" id="ARBA00023002"/>
    </source>
</evidence>
<dbReference type="EC" id="1.7.1.17" evidence="6"/>
<sequence length="214" mass="24132">MKSLLLINASPYGQHSHASQLALEWLASLRRQHPGLELIERNLSTEPLPPLDVDYAHALTSAELFASPVFKVSEELIGELERSDMLLITTPMHNFTVPAALKLWIDYVLRIHRTFNSTPKGKIGLLRDRPVHVLVSSGGFHRGEQARQPDFLTPYLRQVLNTLGLFNLRFTYLEGLAFDDDAVLTAVEAARTSLWQSPSLDRHDLARPFSHTEC</sequence>
<dbReference type="OrthoDB" id="9787136at2"/>
<dbReference type="Gene3D" id="3.40.50.360">
    <property type="match status" value="1"/>
</dbReference>
<dbReference type="EMBL" id="PPSK01000005">
    <property type="protein sequence ID" value="POB04196.1"/>
    <property type="molecule type" value="Genomic_DNA"/>
</dbReference>
<dbReference type="GO" id="GO:0010181">
    <property type="term" value="F:FMN binding"/>
    <property type="evidence" value="ECO:0007669"/>
    <property type="project" value="UniProtKB-UniRule"/>
</dbReference>
<dbReference type="Pfam" id="PF02525">
    <property type="entry name" value="Flavodoxin_2"/>
    <property type="match status" value="1"/>
</dbReference>
<dbReference type="InterPro" id="IPR003680">
    <property type="entry name" value="Flavodoxin_fold"/>
</dbReference>
<protein>
    <recommendedName>
        <fullName evidence="6">FMN dependent NADH:quinone oxidoreductase</fullName>
        <ecNumber evidence="6">1.6.5.-</ecNumber>
    </recommendedName>
    <alternativeName>
        <fullName evidence="6">Azo-dye reductase</fullName>
    </alternativeName>
    <alternativeName>
        <fullName evidence="6">FMN-dependent NADH-azo compound oxidoreductase</fullName>
    </alternativeName>
    <alternativeName>
        <fullName evidence="6">FMN-dependent NADH-azoreductase</fullName>
        <ecNumber evidence="6">1.7.1.17</ecNumber>
    </alternativeName>
</protein>
<feature type="binding site" evidence="6">
    <location>
        <begin position="136"/>
        <end position="139"/>
    </location>
    <ligand>
        <name>FMN</name>
        <dbReference type="ChEBI" id="CHEBI:58210"/>
    </ligand>
</feature>
<comment type="subunit">
    <text evidence="6">Homodimer.</text>
</comment>
<dbReference type="GO" id="GO:0009055">
    <property type="term" value="F:electron transfer activity"/>
    <property type="evidence" value="ECO:0007669"/>
    <property type="project" value="UniProtKB-UniRule"/>
</dbReference>
<dbReference type="PANTHER" id="PTHR43741:SF4">
    <property type="entry name" value="FMN-DEPENDENT NADH:QUINONE OXIDOREDUCTASE"/>
    <property type="match status" value="1"/>
</dbReference>
<evidence type="ECO:0000313" key="8">
    <source>
        <dbReference type="EMBL" id="POB04196.1"/>
    </source>
</evidence>
<comment type="cofactor">
    <cofactor evidence="6">
        <name>FMN</name>
        <dbReference type="ChEBI" id="CHEBI:58210"/>
    </cofactor>
    <text evidence="6">Binds 1 FMN per subunit.</text>
</comment>
<evidence type="ECO:0000256" key="6">
    <source>
        <dbReference type="HAMAP-Rule" id="MF_01216"/>
    </source>
</evidence>
<comment type="similarity">
    <text evidence="6">Belongs to the azoreductase type 1 family.</text>
</comment>
<keyword evidence="3 6" id="KW-0560">Oxidoreductase</keyword>
<evidence type="ECO:0000313" key="9">
    <source>
        <dbReference type="Proteomes" id="UP000243451"/>
    </source>
</evidence>
<dbReference type="Proteomes" id="UP000243451">
    <property type="component" value="Unassembled WGS sequence"/>
</dbReference>
<dbReference type="SUPFAM" id="SSF52218">
    <property type="entry name" value="Flavoproteins"/>
    <property type="match status" value="1"/>
</dbReference>
<evidence type="ECO:0000256" key="4">
    <source>
        <dbReference type="ARBA" id="ARBA00023027"/>
    </source>
</evidence>
<dbReference type="InterPro" id="IPR023048">
    <property type="entry name" value="NADH:quinone_OxRdtase_FMN_depd"/>
</dbReference>
<comment type="catalytic activity">
    <reaction evidence="5">
        <text>N,N-dimethyl-1,4-phenylenediamine + anthranilate + 2 NAD(+) = 2-(4-dimethylaminophenyl)diazenylbenzoate + 2 NADH + 2 H(+)</text>
        <dbReference type="Rhea" id="RHEA:55872"/>
        <dbReference type="ChEBI" id="CHEBI:15378"/>
        <dbReference type="ChEBI" id="CHEBI:15783"/>
        <dbReference type="ChEBI" id="CHEBI:16567"/>
        <dbReference type="ChEBI" id="CHEBI:57540"/>
        <dbReference type="ChEBI" id="CHEBI:57945"/>
        <dbReference type="ChEBI" id="CHEBI:71579"/>
        <dbReference type="EC" id="1.7.1.17"/>
    </reaction>
    <physiologicalReaction direction="right-to-left" evidence="5">
        <dbReference type="Rhea" id="RHEA:55874"/>
    </physiologicalReaction>
</comment>
<dbReference type="InterPro" id="IPR029039">
    <property type="entry name" value="Flavoprotein-like_sf"/>
</dbReference>
<evidence type="ECO:0000259" key="7">
    <source>
        <dbReference type="Pfam" id="PF02525"/>
    </source>
</evidence>
<comment type="caution">
    <text evidence="8">The sequence shown here is derived from an EMBL/GenBank/DDBJ whole genome shotgun (WGS) entry which is preliminary data.</text>
</comment>
<proteinExistence type="inferred from homology"/>
<comment type="caution">
    <text evidence="6">Lacks conserved residue(s) required for the propagation of feature annotation.</text>
</comment>
<keyword evidence="1 6" id="KW-0285">Flavoprotein</keyword>
<organism evidence="8 9">
    <name type="scientific">Halopseudomonas oceani</name>
    <dbReference type="NCBI Taxonomy" id="1708783"/>
    <lineage>
        <taxon>Bacteria</taxon>
        <taxon>Pseudomonadati</taxon>
        <taxon>Pseudomonadota</taxon>
        <taxon>Gammaproteobacteria</taxon>
        <taxon>Pseudomonadales</taxon>
        <taxon>Pseudomonadaceae</taxon>
        <taxon>Halopseudomonas</taxon>
    </lineage>
</organism>
<keyword evidence="4 6" id="KW-0520">NAD</keyword>
<gene>
    <name evidence="6" type="primary">azoR</name>
    <name evidence="8" type="ORF">C1949_07170</name>
</gene>
<evidence type="ECO:0000256" key="1">
    <source>
        <dbReference type="ARBA" id="ARBA00022630"/>
    </source>
</evidence>
<feature type="domain" description="Flavodoxin-like fold" evidence="7">
    <location>
        <begin position="3"/>
        <end position="193"/>
    </location>
</feature>
<dbReference type="HAMAP" id="MF_01216">
    <property type="entry name" value="Azoreductase_type1"/>
    <property type="match status" value="1"/>
</dbReference>
<accession>A0A2P4EW68</accession>
<dbReference type="GO" id="GO:0016652">
    <property type="term" value="F:oxidoreductase activity, acting on NAD(P)H as acceptor"/>
    <property type="evidence" value="ECO:0007669"/>
    <property type="project" value="UniProtKB-UniRule"/>
</dbReference>